<organism evidence="4 5">
    <name type="scientific">Chaetomium fimeti</name>
    <dbReference type="NCBI Taxonomy" id="1854472"/>
    <lineage>
        <taxon>Eukaryota</taxon>
        <taxon>Fungi</taxon>
        <taxon>Dikarya</taxon>
        <taxon>Ascomycota</taxon>
        <taxon>Pezizomycotina</taxon>
        <taxon>Sordariomycetes</taxon>
        <taxon>Sordariomycetidae</taxon>
        <taxon>Sordariales</taxon>
        <taxon>Chaetomiaceae</taxon>
        <taxon>Chaetomium</taxon>
    </lineage>
</organism>
<name>A0AAE0H9E9_9PEZI</name>
<evidence type="ECO:0000256" key="3">
    <source>
        <dbReference type="SAM" id="SignalP"/>
    </source>
</evidence>
<evidence type="ECO:0000313" key="5">
    <source>
        <dbReference type="Proteomes" id="UP001278766"/>
    </source>
</evidence>
<keyword evidence="2" id="KW-1133">Transmembrane helix</keyword>
<dbReference type="Proteomes" id="UP001278766">
    <property type="component" value="Unassembled WGS sequence"/>
</dbReference>
<protein>
    <submittedName>
        <fullName evidence="4">Uncharacterized protein</fullName>
    </submittedName>
</protein>
<accession>A0AAE0H9E9</accession>
<feature type="transmembrane region" description="Helical" evidence="2">
    <location>
        <begin position="193"/>
        <end position="222"/>
    </location>
</feature>
<keyword evidence="5" id="KW-1185">Reference proteome</keyword>
<reference evidence="4" key="1">
    <citation type="journal article" date="2023" name="Mol. Phylogenet. Evol.">
        <title>Genome-scale phylogeny and comparative genomics of the fungal order Sordariales.</title>
        <authorList>
            <person name="Hensen N."/>
            <person name="Bonometti L."/>
            <person name="Westerberg I."/>
            <person name="Brannstrom I.O."/>
            <person name="Guillou S."/>
            <person name="Cros-Aarteil S."/>
            <person name="Calhoun S."/>
            <person name="Haridas S."/>
            <person name="Kuo A."/>
            <person name="Mondo S."/>
            <person name="Pangilinan J."/>
            <person name="Riley R."/>
            <person name="LaButti K."/>
            <person name="Andreopoulos B."/>
            <person name="Lipzen A."/>
            <person name="Chen C."/>
            <person name="Yan M."/>
            <person name="Daum C."/>
            <person name="Ng V."/>
            <person name="Clum A."/>
            <person name="Steindorff A."/>
            <person name="Ohm R.A."/>
            <person name="Martin F."/>
            <person name="Silar P."/>
            <person name="Natvig D.O."/>
            <person name="Lalanne C."/>
            <person name="Gautier V."/>
            <person name="Ament-Velasquez S.L."/>
            <person name="Kruys A."/>
            <person name="Hutchinson M.I."/>
            <person name="Powell A.J."/>
            <person name="Barry K."/>
            <person name="Miller A.N."/>
            <person name="Grigoriev I.V."/>
            <person name="Debuchy R."/>
            <person name="Gladieux P."/>
            <person name="Hiltunen Thoren M."/>
            <person name="Johannesson H."/>
        </authorList>
    </citation>
    <scope>NUCLEOTIDE SEQUENCE</scope>
    <source>
        <strain evidence="4">CBS 168.71</strain>
    </source>
</reference>
<feature type="region of interest" description="Disordered" evidence="1">
    <location>
        <begin position="33"/>
        <end position="71"/>
    </location>
</feature>
<feature type="region of interest" description="Disordered" evidence="1">
    <location>
        <begin position="141"/>
        <end position="175"/>
    </location>
</feature>
<feature type="compositionally biased region" description="Basic and acidic residues" evidence="1">
    <location>
        <begin position="62"/>
        <end position="71"/>
    </location>
</feature>
<evidence type="ECO:0000256" key="2">
    <source>
        <dbReference type="SAM" id="Phobius"/>
    </source>
</evidence>
<dbReference type="GeneID" id="87836587"/>
<proteinExistence type="predicted"/>
<dbReference type="AlphaFoldDB" id="A0AAE0H9E9"/>
<sequence length="358" mass="39306">MRSHFTATGLLLLLNVPTFTNGLPNPLLEAPGAGASASALTSPPPSLTVPGARTPASQEVPIPRKDNGEDSLESRLELELAELQALRAQLASLTKEVDTRAVRLAARVGPTDRSALVDCDGPTCVFRAVMRKAGYAVEALRRNGGDGDGGDDDEYLPGQQRRHRRQEDAADSYPDLEPRDEVVKGLDLLIHKLLFSILAVFTIRHIAIGAGLMLLCFVVLWCGSLCRDALGKATGSWWQPWRAREGRIRLGDEEAVDWGSAEKGEERFDGKQGEPCEEEEGYWDEKAGFDEEGYQGEYVPFVAEDAEIFEDNDNEEGDEEQLTLGDEIASFRSAVELVENMVAAAEERQRGRTEYRAS</sequence>
<evidence type="ECO:0000256" key="1">
    <source>
        <dbReference type="SAM" id="MobiDB-lite"/>
    </source>
</evidence>
<reference evidence="4" key="2">
    <citation type="submission" date="2023-06" db="EMBL/GenBank/DDBJ databases">
        <authorList>
            <consortium name="Lawrence Berkeley National Laboratory"/>
            <person name="Haridas S."/>
            <person name="Hensen N."/>
            <person name="Bonometti L."/>
            <person name="Westerberg I."/>
            <person name="Brannstrom I.O."/>
            <person name="Guillou S."/>
            <person name="Cros-Aarteil S."/>
            <person name="Calhoun S."/>
            <person name="Kuo A."/>
            <person name="Mondo S."/>
            <person name="Pangilinan J."/>
            <person name="Riley R."/>
            <person name="Labutti K."/>
            <person name="Andreopoulos B."/>
            <person name="Lipzen A."/>
            <person name="Chen C."/>
            <person name="Yanf M."/>
            <person name="Daum C."/>
            <person name="Ng V."/>
            <person name="Clum A."/>
            <person name="Steindorff A."/>
            <person name="Ohm R."/>
            <person name="Martin F."/>
            <person name="Silar P."/>
            <person name="Natvig D."/>
            <person name="Lalanne C."/>
            <person name="Gautier V."/>
            <person name="Ament-Velasquez S.L."/>
            <person name="Kruys A."/>
            <person name="Hutchinson M.I."/>
            <person name="Powell A.J."/>
            <person name="Barry K."/>
            <person name="Miller A.N."/>
            <person name="Grigoriev I.V."/>
            <person name="Debuchy R."/>
            <person name="Gladieux P."/>
            <person name="Thoren M.H."/>
            <person name="Johannesson H."/>
        </authorList>
    </citation>
    <scope>NUCLEOTIDE SEQUENCE</scope>
    <source>
        <strain evidence="4">CBS 168.71</strain>
    </source>
</reference>
<dbReference type="RefSeq" id="XP_062655785.1">
    <property type="nucleotide sequence ID" value="XM_062799639.1"/>
</dbReference>
<feature type="chain" id="PRO_5042073918" evidence="3">
    <location>
        <begin position="23"/>
        <end position="358"/>
    </location>
</feature>
<keyword evidence="2" id="KW-0472">Membrane</keyword>
<keyword evidence="3" id="KW-0732">Signal</keyword>
<keyword evidence="2" id="KW-0812">Transmembrane</keyword>
<feature type="signal peptide" evidence="3">
    <location>
        <begin position="1"/>
        <end position="22"/>
    </location>
</feature>
<gene>
    <name evidence="4" type="ORF">B0H64DRAFT_225467</name>
</gene>
<comment type="caution">
    <text evidence="4">The sequence shown here is derived from an EMBL/GenBank/DDBJ whole genome shotgun (WGS) entry which is preliminary data.</text>
</comment>
<evidence type="ECO:0000313" key="4">
    <source>
        <dbReference type="EMBL" id="KAK3292271.1"/>
    </source>
</evidence>
<dbReference type="EMBL" id="JAUEPN010000007">
    <property type="protein sequence ID" value="KAK3292271.1"/>
    <property type="molecule type" value="Genomic_DNA"/>
</dbReference>